<gene>
    <name evidence="1" type="ORF">G3574_03865</name>
</gene>
<evidence type="ECO:0000313" key="2">
    <source>
        <dbReference type="Proteomes" id="UP000482155"/>
    </source>
</evidence>
<proteinExistence type="predicted"/>
<dbReference type="Proteomes" id="UP000482155">
    <property type="component" value="Unassembled WGS sequence"/>
</dbReference>
<comment type="caution">
    <text evidence="1">The sequence shown here is derived from an EMBL/GenBank/DDBJ whole genome shotgun (WGS) entry which is preliminary data.</text>
</comment>
<name>A0A6B3SH57_9BURK</name>
<dbReference type="AlphaFoldDB" id="A0A6B3SH57"/>
<sequence length="180" mass="19908">MQIVVLHSISGDPERQHVLLAPKTMAFPEDAANLVIRRVAETNKDLAWEEVLPALLEAGFTEAANVIIVNRPWDESLTSNQMTFKVRFPVTAPHEYAGKTLEATNSTPFEDGSVVLIDADKQMLNSDDQLWHKDQPDMLQVPIGPVELPDAQFATPSEYRRAARMLLGSGYQLANKIAAA</sequence>
<organism evidence="1 2">
    <name type="scientific">Noviherbaspirillum galbum</name>
    <dbReference type="NCBI Taxonomy" id="2709383"/>
    <lineage>
        <taxon>Bacteria</taxon>
        <taxon>Pseudomonadati</taxon>
        <taxon>Pseudomonadota</taxon>
        <taxon>Betaproteobacteria</taxon>
        <taxon>Burkholderiales</taxon>
        <taxon>Oxalobacteraceae</taxon>
        <taxon>Noviherbaspirillum</taxon>
    </lineage>
</organism>
<keyword evidence="2" id="KW-1185">Reference proteome</keyword>
<evidence type="ECO:0000313" key="1">
    <source>
        <dbReference type="EMBL" id="NEX60207.1"/>
    </source>
</evidence>
<reference evidence="1 2" key="1">
    <citation type="submission" date="2020-02" db="EMBL/GenBank/DDBJ databases">
        <authorList>
            <person name="Kim M.K."/>
        </authorList>
    </citation>
    <scope>NUCLEOTIDE SEQUENCE [LARGE SCALE GENOMIC DNA]</scope>
    <source>
        <strain evidence="1 2">17J57-3</strain>
    </source>
</reference>
<dbReference type="EMBL" id="JAAIVB010000011">
    <property type="protein sequence ID" value="NEX60207.1"/>
    <property type="molecule type" value="Genomic_DNA"/>
</dbReference>
<protein>
    <submittedName>
        <fullName evidence="1">Uncharacterized protein</fullName>
    </submittedName>
</protein>
<dbReference type="RefSeq" id="WP_163960700.1">
    <property type="nucleotide sequence ID" value="NZ_JAAIVB010000011.1"/>
</dbReference>
<accession>A0A6B3SH57</accession>